<accession>A0A0S7BBM9</accession>
<keyword evidence="1" id="KW-0378">Hydrolase</keyword>
<proteinExistence type="predicted"/>
<dbReference type="STRING" id="360412.LARV_00389"/>
<protein>
    <submittedName>
        <fullName evidence="1">L-2-amino-thiazoline-4-carboxylic acid hydrolase</fullName>
    </submittedName>
</protein>
<evidence type="ECO:0000313" key="2">
    <source>
        <dbReference type="Proteomes" id="UP000055060"/>
    </source>
</evidence>
<sequence>MSTRGSSNPEGQPPVSETALISQFTRREIQAPLAACLIRAFAGELGEEKALQIAAEAIQSDAASAGKAVAGQLGGNSMKELARVVRELWAADEAISFRILEESDQNLSFDVTRCRYAEYYEREGMLDLGFCLSCSRDGAFTQGFNPRILLSRTQTIMQGQPVCDFRFTLEEPGDVD</sequence>
<dbReference type="RefSeq" id="WP_083522259.1">
    <property type="nucleotide sequence ID" value="NZ_DF967972.1"/>
</dbReference>
<dbReference type="EMBL" id="DF967972">
    <property type="protein sequence ID" value="GAP12653.1"/>
    <property type="molecule type" value="Genomic_DNA"/>
</dbReference>
<dbReference type="GO" id="GO:0016787">
    <property type="term" value="F:hydrolase activity"/>
    <property type="evidence" value="ECO:0007669"/>
    <property type="project" value="UniProtKB-KW"/>
</dbReference>
<keyword evidence="2" id="KW-1185">Reference proteome</keyword>
<gene>
    <name evidence="1" type="ORF">LARV_00389</name>
</gene>
<organism evidence="1">
    <name type="scientific">Longilinea arvoryzae</name>
    <dbReference type="NCBI Taxonomy" id="360412"/>
    <lineage>
        <taxon>Bacteria</taxon>
        <taxon>Bacillati</taxon>
        <taxon>Chloroflexota</taxon>
        <taxon>Anaerolineae</taxon>
        <taxon>Anaerolineales</taxon>
        <taxon>Anaerolineaceae</taxon>
        <taxon>Longilinea</taxon>
    </lineage>
</organism>
<dbReference type="InterPro" id="IPR026002">
    <property type="entry name" value="ATC_hydrolase-like"/>
</dbReference>
<dbReference type="Proteomes" id="UP000055060">
    <property type="component" value="Unassembled WGS sequence"/>
</dbReference>
<reference evidence="1" key="1">
    <citation type="submission" date="2015-07" db="EMBL/GenBank/DDBJ databases">
        <title>Draft Genome Sequences of Anaerolinea thermolimosa IMO-1, Bellilinea caldifistulae GOMI-1, Leptolinea tardivitalis YMTK-2, Levilinea saccharolytica KIBI-1,Longilinea arvoryzae KOME-1, Previously Described as Members of the Anaerolineaceae (Chloroflexi).</title>
        <authorList>
            <person name="Sekiguchi Y."/>
            <person name="Ohashi A."/>
            <person name="Matsuura N."/>
            <person name="Tourlousse M.D."/>
        </authorList>
    </citation>
    <scope>NUCLEOTIDE SEQUENCE [LARGE SCALE GENOMIC DNA]</scope>
    <source>
        <strain evidence="1">KOME-1</strain>
    </source>
</reference>
<dbReference type="AlphaFoldDB" id="A0A0S7BBM9"/>
<name>A0A0S7BBM9_9CHLR</name>
<dbReference type="OrthoDB" id="1495276at2"/>
<dbReference type="Pfam" id="PF14196">
    <property type="entry name" value="ATC_hydrolase"/>
    <property type="match status" value="1"/>
</dbReference>
<evidence type="ECO:0000313" key="1">
    <source>
        <dbReference type="EMBL" id="GAP12653.1"/>
    </source>
</evidence>